<dbReference type="PROSITE" id="PS50893">
    <property type="entry name" value="ABC_TRANSPORTER_2"/>
    <property type="match status" value="1"/>
</dbReference>
<dbReference type="RefSeq" id="WP_283400151.1">
    <property type="nucleotide sequence ID" value="NZ_FXUB01000001.1"/>
</dbReference>
<evidence type="ECO:0000256" key="3">
    <source>
        <dbReference type="ARBA" id="ARBA00022448"/>
    </source>
</evidence>
<keyword evidence="7" id="KW-0472">Membrane</keyword>
<dbReference type="InterPro" id="IPR003593">
    <property type="entry name" value="AAA+_ATPase"/>
</dbReference>
<keyword evidence="11" id="KW-1185">Reference proteome</keyword>
<dbReference type="InterPro" id="IPR050388">
    <property type="entry name" value="ABC_Ni/Peptide_Import"/>
</dbReference>
<dbReference type="Pfam" id="PF08352">
    <property type="entry name" value="oligo_HPY"/>
    <property type="match status" value="1"/>
</dbReference>
<dbReference type="Gene3D" id="3.40.50.300">
    <property type="entry name" value="P-loop containing nucleotide triphosphate hydrolases"/>
    <property type="match status" value="1"/>
</dbReference>
<dbReference type="Proteomes" id="UP001157911">
    <property type="component" value="Unassembled WGS sequence"/>
</dbReference>
<dbReference type="Pfam" id="PF00005">
    <property type="entry name" value="ABC_tran"/>
    <property type="match status" value="1"/>
</dbReference>
<dbReference type="SMART" id="SM00382">
    <property type="entry name" value="AAA"/>
    <property type="match status" value="1"/>
</dbReference>
<dbReference type="SUPFAM" id="SSF52540">
    <property type="entry name" value="P-loop containing nucleoside triphosphate hydrolases"/>
    <property type="match status" value="1"/>
</dbReference>
<evidence type="ECO:0000256" key="5">
    <source>
        <dbReference type="ARBA" id="ARBA00022741"/>
    </source>
</evidence>
<dbReference type="GO" id="GO:0005524">
    <property type="term" value="F:ATP binding"/>
    <property type="evidence" value="ECO:0007669"/>
    <property type="project" value="UniProtKB-KW"/>
</dbReference>
<dbReference type="InterPro" id="IPR013563">
    <property type="entry name" value="Oligopep_ABC_C"/>
</dbReference>
<feature type="region of interest" description="Disordered" evidence="8">
    <location>
        <begin position="258"/>
        <end position="277"/>
    </location>
</feature>
<dbReference type="InterPro" id="IPR003439">
    <property type="entry name" value="ABC_transporter-like_ATP-bd"/>
</dbReference>
<dbReference type="PANTHER" id="PTHR43297">
    <property type="entry name" value="OLIGOPEPTIDE TRANSPORT ATP-BINDING PROTEIN APPD"/>
    <property type="match status" value="1"/>
</dbReference>
<comment type="subcellular location">
    <subcellularLocation>
        <location evidence="1">Cell inner membrane</location>
        <topology evidence="1">Peripheral membrane protein</topology>
    </subcellularLocation>
</comment>
<evidence type="ECO:0000256" key="7">
    <source>
        <dbReference type="ARBA" id="ARBA00023136"/>
    </source>
</evidence>
<proteinExistence type="inferred from homology"/>
<dbReference type="InterPro" id="IPR027417">
    <property type="entry name" value="P-loop_NTPase"/>
</dbReference>
<organism evidence="10 11">
    <name type="scientific">Desulfurobacterium pacificum</name>
    <dbReference type="NCBI Taxonomy" id="240166"/>
    <lineage>
        <taxon>Bacteria</taxon>
        <taxon>Pseudomonadati</taxon>
        <taxon>Aquificota</taxon>
        <taxon>Aquificia</taxon>
        <taxon>Desulfurobacteriales</taxon>
        <taxon>Desulfurobacteriaceae</taxon>
        <taxon>Desulfurobacterium</taxon>
    </lineage>
</organism>
<dbReference type="PANTHER" id="PTHR43297:SF2">
    <property type="entry name" value="DIPEPTIDE TRANSPORT ATP-BINDING PROTEIN DPPD"/>
    <property type="match status" value="1"/>
</dbReference>
<gene>
    <name evidence="10" type="ORF">SAMN06265339_0658</name>
</gene>
<evidence type="ECO:0000313" key="11">
    <source>
        <dbReference type="Proteomes" id="UP001157911"/>
    </source>
</evidence>
<protein>
    <submittedName>
        <fullName evidence="10">Peptide/nickel transport system ATP-binding protein/oligopeptide transport system ATP-binding protein</fullName>
    </submittedName>
</protein>
<sequence length="315" mass="35051">MPLKVENLKISTKDGKITPVKNAFLTVEKGERVALVGESGSGKSLTALSILKLLPENLIAEGNITVDDKNVFKLTGEKLRQFRWKDVSMIFQDPSASLNPLIKVGEQVGEAIKFHHPELSKKEITEKVIELFKIADIPEPHKRINAYPHHLSGGLKQRVCIAMALACNPKYVIADEPTTALDVTVQGKILELLKKISERNNVGILLITHDMGVVAEFAKKIYVMYAGYTVEHGTVEEVFSNPLHPYTEGLLKCSPTLSGKPKRKLPSIPGSIPQPNEKISGCPFHPRCPIKKEICEREFPPAKWKNGRFVLCHLR</sequence>
<evidence type="ECO:0000259" key="9">
    <source>
        <dbReference type="PROSITE" id="PS50893"/>
    </source>
</evidence>
<evidence type="ECO:0000256" key="8">
    <source>
        <dbReference type="SAM" id="MobiDB-lite"/>
    </source>
</evidence>
<feature type="domain" description="ABC transporter" evidence="9">
    <location>
        <begin position="3"/>
        <end position="251"/>
    </location>
</feature>
<comment type="caution">
    <text evidence="10">The sequence shown here is derived from an EMBL/GenBank/DDBJ whole genome shotgun (WGS) entry which is preliminary data.</text>
</comment>
<reference evidence="10 11" key="1">
    <citation type="submission" date="2017-05" db="EMBL/GenBank/DDBJ databases">
        <authorList>
            <person name="Varghese N."/>
            <person name="Submissions S."/>
        </authorList>
    </citation>
    <scope>NUCLEOTIDE SEQUENCE [LARGE SCALE GENOMIC DNA]</scope>
    <source>
        <strain evidence="10 11">DSM 15522</strain>
    </source>
</reference>
<keyword evidence="4" id="KW-1003">Cell membrane</keyword>
<evidence type="ECO:0000256" key="6">
    <source>
        <dbReference type="ARBA" id="ARBA00022840"/>
    </source>
</evidence>
<dbReference type="CDD" id="cd03257">
    <property type="entry name" value="ABC_NikE_OppD_transporters"/>
    <property type="match status" value="1"/>
</dbReference>
<accession>A0ABY1NG25</accession>
<name>A0ABY1NG25_9BACT</name>
<evidence type="ECO:0000256" key="2">
    <source>
        <dbReference type="ARBA" id="ARBA00005417"/>
    </source>
</evidence>
<evidence type="ECO:0000313" key="10">
    <source>
        <dbReference type="EMBL" id="SMP08849.1"/>
    </source>
</evidence>
<keyword evidence="5" id="KW-0547">Nucleotide-binding</keyword>
<evidence type="ECO:0000256" key="1">
    <source>
        <dbReference type="ARBA" id="ARBA00004417"/>
    </source>
</evidence>
<dbReference type="NCBIfam" id="TIGR01727">
    <property type="entry name" value="oligo_HPY"/>
    <property type="match status" value="1"/>
</dbReference>
<comment type="similarity">
    <text evidence="2">Belongs to the ABC transporter superfamily.</text>
</comment>
<keyword evidence="6 10" id="KW-0067">ATP-binding</keyword>
<evidence type="ECO:0000256" key="4">
    <source>
        <dbReference type="ARBA" id="ARBA00022475"/>
    </source>
</evidence>
<dbReference type="EMBL" id="FXUB01000001">
    <property type="protein sequence ID" value="SMP08849.1"/>
    <property type="molecule type" value="Genomic_DNA"/>
</dbReference>
<keyword evidence="3" id="KW-0813">Transport</keyword>